<evidence type="ECO:0000313" key="1">
    <source>
        <dbReference type="EMBL" id="KAJ8126551.1"/>
    </source>
</evidence>
<comment type="caution">
    <text evidence="1">The sequence shown here is derived from an EMBL/GenBank/DDBJ whole genome shotgun (WGS) entry which is preliminary data.</text>
</comment>
<evidence type="ECO:0000313" key="2">
    <source>
        <dbReference type="Proteomes" id="UP001153332"/>
    </source>
</evidence>
<dbReference type="Proteomes" id="UP001153332">
    <property type="component" value="Unassembled WGS sequence"/>
</dbReference>
<gene>
    <name evidence="1" type="ORF">O1611_g7087</name>
</gene>
<name>A0ACC2JGG1_9PEZI</name>
<sequence length="798" mass="86395">MHGGEQRPADYATLPTLHLKTPNLSCFLHNILELVDIRVMSRENHFKQEAVAVIGFGCRLPGDNTSPQKLWDFLERGDVASRTVPKARFNRDGHYDGSLKPKTLRQPGGMFLENIDLADFDARFFEVSGSEAASMDPNQRQMLEVVFEALENAGIPLSKLDNQPVGCFVGSYASDYADMHNRDPEDRPPNNAVGVARALLANRLSHFLNVKGPSVTIDTACSGSLQGLDIACRYLQSRDIDAAIIAASNLYLSPEHVIDTGVFGNAHSPTALCHTFDIAADGYVKAEGVSAVVVKRLADAIADKDPIRAVILGSASTHNGRTPGIASPSSASQILAIQAAYSNAKIQDLNQTTYLECHGTGTQAGDLTEVGAIGSVFAASRPADNPLLIGSIKSNIGHSEPAAGNSGLIKAILALENGFIPGTPTFVNPNPKIDFSGNRVKAFRRGVPWPEGAPRRASVNSFGVGGSNSHVIMEHPQAPLRSNHISSYVSIDDGLVMPEEDSPRPSILVLSANEAGSLRAGIRSLSNHLANPRVKVKLSDLAYTLSERRTKFWHHAFITTQTTEIEDRSDDWVISKNSPQTPILGFIFTGQGAQWSQMGKDLLRFFPWTRDILGDHLPSWSLVDELTKARSPEHLRQPAFSQPLVTALQLCIVAVLERYGIYPRIVVGHSSGEIAAAYTAGLLDRAGAITAAFYRGKAAALCYNEAGNNVGMLAVGLGADATMSFLQKYVGQAWIACFNSPESVTVSGKLDALESLQKELKAAGYFARLLQVDAAYHTTLWLIWRIQACRRAWPCFHL</sequence>
<protein>
    <submittedName>
        <fullName evidence="1">Uncharacterized protein</fullName>
    </submittedName>
</protein>
<keyword evidence="2" id="KW-1185">Reference proteome</keyword>
<proteinExistence type="predicted"/>
<organism evidence="1 2">
    <name type="scientific">Lasiodiplodia mahajangana</name>
    <dbReference type="NCBI Taxonomy" id="1108764"/>
    <lineage>
        <taxon>Eukaryota</taxon>
        <taxon>Fungi</taxon>
        <taxon>Dikarya</taxon>
        <taxon>Ascomycota</taxon>
        <taxon>Pezizomycotina</taxon>
        <taxon>Dothideomycetes</taxon>
        <taxon>Dothideomycetes incertae sedis</taxon>
        <taxon>Botryosphaeriales</taxon>
        <taxon>Botryosphaeriaceae</taxon>
        <taxon>Lasiodiplodia</taxon>
    </lineage>
</organism>
<accession>A0ACC2JGG1</accession>
<reference evidence="1" key="1">
    <citation type="submission" date="2022-12" db="EMBL/GenBank/DDBJ databases">
        <title>Genome Sequence of Lasiodiplodia mahajangana.</title>
        <authorList>
            <person name="Buettner E."/>
        </authorList>
    </citation>
    <scope>NUCLEOTIDE SEQUENCE</scope>
    <source>
        <strain evidence="1">VT137</strain>
    </source>
</reference>
<dbReference type="EMBL" id="JAPUUL010001807">
    <property type="protein sequence ID" value="KAJ8126551.1"/>
    <property type="molecule type" value="Genomic_DNA"/>
</dbReference>